<reference evidence="10 11" key="1">
    <citation type="submission" date="2018-08" db="EMBL/GenBank/DDBJ databases">
        <title>Genomic investigation of the strawberry pathogen Phytophthora fragariae indicates pathogenicity is determined by transcriptional variation in three key races.</title>
        <authorList>
            <person name="Adams T.M."/>
            <person name="Armitage A.D."/>
            <person name="Sobczyk M.K."/>
            <person name="Bates H.J."/>
            <person name="Dunwell J.M."/>
            <person name="Nellist C.F."/>
            <person name="Harrison R.J."/>
        </authorList>
    </citation>
    <scope>NUCLEOTIDE SEQUENCE [LARGE SCALE GENOMIC DNA]</scope>
    <source>
        <strain evidence="9 13">BC-23</strain>
        <strain evidence="8 11">NOV-5</strain>
        <strain evidence="6 10">NOV-9</strain>
        <strain evidence="7 12">SCRP245</strain>
    </source>
</reference>
<dbReference type="EMBL" id="QXFW01000873">
    <property type="protein sequence ID" value="KAE9001159.1"/>
    <property type="molecule type" value="Genomic_DNA"/>
</dbReference>
<feature type="transmembrane region" description="Helical" evidence="5">
    <location>
        <begin position="41"/>
        <end position="60"/>
    </location>
</feature>
<evidence type="ECO:0000256" key="2">
    <source>
        <dbReference type="ARBA" id="ARBA00022692"/>
    </source>
</evidence>
<feature type="transmembrane region" description="Helical" evidence="5">
    <location>
        <begin position="119"/>
        <end position="136"/>
    </location>
</feature>
<feature type="transmembrane region" description="Helical" evidence="5">
    <location>
        <begin position="462"/>
        <end position="482"/>
    </location>
</feature>
<sequence length="584" mass="63664">MALTPTALKYASLCVLCVQNSLLAILMRLSRVGNFPRFNPATAVFVGEALKLATCFAVLFHEFNALKEPQRRKRMGESFRTIANVNELLRVSVPAMLYVVQNNLQYVAVSNLDAPTFQVMYQLKILTTAIFSVVLLRKTVLLTQWGAIVTLMMGVALVQLDEDSSNAAAATAKTGQSTTKGLLAVVAACVCSGFAGVYFEKILKGSGAKTTLWERNVQMCFLGLALSGGGLLYNDLESILSLGFFYGYRPVVWAAICMSAFGGLLTAVVVKYADNILKAFATSIAVVLSVIMSVFVFDKVPTGQFVIGAILVNGSVYAYGKAPEWRKDHLEPILPLAGGKDAKEFACPTTPTNGFALTANATYYGVGDAVREVTIDSANARVIEVVDQDGKQRYDTHWSKTRSGLVELQFGLSSKTLDSPDDTPELQLRRWTHFLSTWLDEFLVQCEQDPEFKAGATQNLSAMQAFVAFVSIGYAAIALWLGSMKLTRWQRRSVLVTYTAAGTVEAIFLLQAFGLVAIHIAYPSTLALTAVFFVAFNVTNALLVLESEEPDAASASAVPVPRIVEATPTRIQEKKWAMKKEQKY</sequence>
<dbReference type="Proteomes" id="UP000476176">
    <property type="component" value="Unassembled WGS sequence"/>
</dbReference>
<keyword evidence="4 5" id="KW-0472">Membrane</keyword>
<evidence type="ECO:0000313" key="7">
    <source>
        <dbReference type="EMBL" id="KAE9001159.1"/>
    </source>
</evidence>
<accession>A0A6A3EP49</accession>
<evidence type="ECO:0000256" key="1">
    <source>
        <dbReference type="ARBA" id="ARBA00004141"/>
    </source>
</evidence>
<dbReference type="Proteomes" id="UP000440732">
    <property type="component" value="Unassembled WGS sequence"/>
</dbReference>
<feature type="transmembrane region" description="Helical" evidence="5">
    <location>
        <begin position="277"/>
        <end position="297"/>
    </location>
</feature>
<proteinExistence type="predicted"/>
<evidence type="ECO:0000313" key="6">
    <source>
        <dbReference type="EMBL" id="KAE8933651.1"/>
    </source>
</evidence>
<dbReference type="Proteomes" id="UP000460718">
    <property type="component" value="Unassembled WGS sequence"/>
</dbReference>
<evidence type="ECO:0000256" key="3">
    <source>
        <dbReference type="ARBA" id="ARBA00022989"/>
    </source>
</evidence>
<dbReference type="NCBIfam" id="TIGR00803">
    <property type="entry name" value="nst"/>
    <property type="match status" value="1"/>
</dbReference>
<evidence type="ECO:0000256" key="5">
    <source>
        <dbReference type="SAM" id="Phobius"/>
    </source>
</evidence>
<gene>
    <name evidence="9" type="ORF">PF004_g14190</name>
    <name evidence="8" type="ORF">PF006_g14025</name>
    <name evidence="6" type="ORF">PF009_g16350</name>
    <name evidence="7" type="ORF">PF011_g13871</name>
</gene>
<feature type="transmembrane region" description="Helical" evidence="5">
    <location>
        <begin position="81"/>
        <end position="99"/>
    </location>
</feature>
<feature type="transmembrane region" description="Helical" evidence="5">
    <location>
        <begin position="251"/>
        <end position="270"/>
    </location>
</feature>
<comment type="caution">
    <text evidence="6">The sequence shown here is derived from an EMBL/GenBank/DDBJ whole genome shotgun (WGS) entry which is preliminary data.</text>
</comment>
<dbReference type="GO" id="GO:0000139">
    <property type="term" value="C:Golgi membrane"/>
    <property type="evidence" value="ECO:0007669"/>
    <property type="project" value="InterPro"/>
</dbReference>
<dbReference type="InterPro" id="IPR007271">
    <property type="entry name" value="Nuc_sug_transpt"/>
</dbReference>
<feature type="transmembrane region" description="Helical" evidence="5">
    <location>
        <begin position="7"/>
        <end position="29"/>
    </location>
</feature>
<evidence type="ECO:0000313" key="10">
    <source>
        <dbReference type="Proteomes" id="UP000429523"/>
    </source>
</evidence>
<dbReference type="GO" id="GO:0015165">
    <property type="term" value="F:pyrimidine nucleotide-sugar transmembrane transporter activity"/>
    <property type="evidence" value="ECO:0007669"/>
    <property type="project" value="InterPro"/>
</dbReference>
<dbReference type="InterPro" id="IPR037185">
    <property type="entry name" value="EmrE-like"/>
</dbReference>
<dbReference type="EMBL" id="QXGF01000992">
    <property type="protein sequence ID" value="KAE8933651.1"/>
    <property type="molecule type" value="Genomic_DNA"/>
</dbReference>
<dbReference type="EMBL" id="QXGC01000895">
    <property type="protein sequence ID" value="KAE9217327.1"/>
    <property type="molecule type" value="Genomic_DNA"/>
</dbReference>
<feature type="transmembrane region" description="Helical" evidence="5">
    <location>
        <begin position="141"/>
        <end position="160"/>
    </location>
</feature>
<feature type="transmembrane region" description="Helical" evidence="5">
    <location>
        <begin position="220"/>
        <end position="245"/>
    </location>
</feature>
<evidence type="ECO:0000313" key="12">
    <source>
        <dbReference type="Proteomes" id="UP000460718"/>
    </source>
</evidence>
<dbReference type="AlphaFoldDB" id="A0A6A3EP49"/>
<evidence type="ECO:0000313" key="8">
    <source>
        <dbReference type="EMBL" id="KAE9138170.1"/>
    </source>
</evidence>
<keyword evidence="3 5" id="KW-1133">Transmembrane helix</keyword>
<protein>
    <submittedName>
        <fullName evidence="6">Uncharacterized protein</fullName>
    </submittedName>
</protein>
<evidence type="ECO:0000256" key="4">
    <source>
        <dbReference type="ARBA" id="ARBA00023136"/>
    </source>
</evidence>
<comment type="subcellular location">
    <subcellularLocation>
        <location evidence="1">Membrane</location>
        <topology evidence="1">Multi-pass membrane protein</topology>
    </subcellularLocation>
</comment>
<organism evidence="6 10">
    <name type="scientific">Phytophthora fragariae</name>
    <dbReference type="NCBI Taxonomy" id="53985"/>
    <lineage>
        <taxon>Eukaryota</taxon>
        <taxon>Sar</taxon>
        <taxon>Stramenopiles</taxon>
        <taxon>Oomycota</taxon>
        <taxon>Peronosporomycetes</taxon>
        <taxon>Peronosporales</taxon>
        <taxon>Peronosporaceae</taxon>
        <taxon>Phytophthora</taxon>
    </lineage>
</organism>
<dbReference type="EMBL" id="QXGA01000860">
    <property type="protein sequence ID" value="KAE9138170.1"/>
    <property type="molecule type" value="Genomic_DNA"/>
</dbReference>
<keyword evidence="2 5" id="KW-0812">Transmembrane</keyword>
<evidence type="ECO:0000313" key="11">
    <source>
        <dbReference type="Proteomes" id="UP000440732"/>
    </source>
</evidence>
<evidence type="ECO:0000313" key="9">
    <source>
        <dbReference type="EMBL" id="KAE9217327.1"/>
    </source>
</evidence>
<dbReference type="PANTHER" id="PTHR10231">
    <property type="entry name" value="NUCLEOTIDE-SUGAR TRANSMEMBRANE TRANSPORTER"/>
    <property type="match status" value="1"/>
</dbReference>
<dbReference type="Proteomes" id="UP000429523">
    <property type="component" value="Unassembled WGS sequence"/>
</dbReference>
<name>A0A6A3EP49_9STRA</name>
<feature type="transmembrane region" description="Helical" evidence="5">
    <location>
        <begin position="494"/>
        <end position="520"/>
    </location>
</feature>
<dbReference type="SUPFAM" id="SSF103481">
    <property type="entry name" value="Multidrug resistance efflux transporter EmrE"/>
    <property type="match status" value="2"/>
</dbReference>
<evidence type="ECO:0000313" key="13">
    <source>
        <dbReference type="Proteomes" id="UP000476176"/>
    </source>
</evidence>
<feature type="transmembrane region" description="Helical" evidence="5">
    <location>
        <begin position="180"/>
        <end position="199"/>
    </location>
</feature>
<feature type="transmembrane region" description="Helical" evidence="5">
    <location>
        <begin position="526"/>
        <end position="545"/>
    </location>
</feature>
<dbReference type="Pfam" id="PF04142">
    <property type="entry name" value="Nuc_sug_transp"/>
    <property type="match status" value="1"/>
</dbReference>